<evidence type="ECO:0000256" key="1">
    <source>
        <dbReference type="ARBA" id="ARBA00022801"/>
    </source>
</evidence>
<keyword evidence="4" id="KW-1185">Reference proteome</keyword>
<dbReference type="InterPro" id="IPR029058">
    <property type="entry name" value="AB_hydrolase_fold"/>
</dbReference>
<dbReference type="OrthoDB" id="420264at2759"/>
<comment type="caution">
    <text evidence="3">The sequence shown here is derived from an EMBL/GenBank/DDBJ whole genome shotgun (WGS) entry which is preliminary data.</text>
</comment>
<dbReference type="PANTHER" id="PTHR48081">
    <property type="entry name" value="AB HYDROLASE SUPERFAMILY PROTEIN C4A8.06C"/>
    <property type="match status" value="1"/>
</dbReference>
<dbReference type="AlphaFoldDB" id="A0A9W9IDM8"/>
<reference evidence="3" key="1">
    <citation type="submission" date="2022-11" db="EMBL/GenBank/DDBJ databases">
        <authorList>
            <person name="Petersen C."/>
        </authorList>
    </citation>
    <scope>NUCLEOTIDE SEQUENCE</scope>
    <source>
        <strain evidence="3">IBT 26290</strain>
    </source>
</reference>
<dbReference type="GO" id="GO:0017000">
    <property type="term" value="P:antibiotic biosynthetic process"/>
    <property type="evidence" value="ECO:0007669"/>
    <property type="project" value="UniProtKB-ARBA"/>
</dbReference>
<dbReference type="InterPro" id="IPR013094">
    <property type="entry name" value="AB_hydrolase_3"/>
</dbReference>
<dbReference type="Gene3D" id="3.40.50.1820">
    <property type="entry name" value="alpha/beta hydrolase"/>
    <property type="match status" value="1"/>
</dbReference>
<dbReference type="InterPro" id="IPR050300">
    <property type="entry name" value="GDXG_lipolytic_enzyme"/>
</dbReference>
<dbReference type="Pfam" id="PF07859">
    <property type="entry name" value="Abhydrolase_3"/>
    <property type="match status" value="1"/>
</dbReference>
<organism evidence="3 4">
    <name type="scientific">Penicillium canariense</name>
    <dbReference type="NCBI Taxonomy" id="189055"/>
    <lineage>
        <taxon>Eukaryota</taxon>
        <taxon>Fungi</taxon>
        <taxon>Dikarya</taxon>
        <taxon>Ascomycota</taxon>
        <taxon>Pezizomycotina</taxon>
        <taxon>Eurotiomycetes</taxon>
        <taxon>Eurotiomycetidae</taxon>
        <taxon>Eurotiales</taxon>
        <taxon>Aspergillaceae</taxon>
        <taxon>Penicillium</taxon>
    </lineage>
</organism>
<accession>A0A9W9IDM8</accession>
<dbReference type="PANTHER" id="PTHR48081:SF33">
    <property type="entry name" value="KYNURENINE FORMAMIDASE"/>
    <property type="match status" value="1"/>
</dbReference>
<name>A0A9W9IDM8_9EURO</name>
<reference evidence="3" key="2">
    <citation type="journal article" date="2023" name="IMA Fungus">
        <title>Comparative genomic study of the Penicillium genus elucidates a diverse pangenome and 15 lateral gene transfer events.</title>
        <authorList>
            <person name="Petersen C."/>
            <person name="Sorensen T."/>
            <person name="Nielsen M.R."/>
            <person name="Sondergaard T.E."/>
            <person name="Sorensen J.L."/>
            <person name="Fitzpatrick D.A."/>
            <person name="Frisvad J.C."/>
            <person name="Nielsen K.L."/>
        </authorList>
    </citation>
    <scope>NUCLEOTIDE SEQUENCE</scope>
    <source>
        <strain evidence="3">IBT 26290</strain>
    </source>
</reference>
<dbReference type="EMBL" id="JAPQKN010000001">
    <property type="protein sequence ID" value="KAJ5175704.1"/>
    <property type="molecule type" value="Genomic_DNA"/>
</dbReference>
<dbReference type="GO" id="GO:0072330">
    <property type="term" value="P:monocarboxylic acid biosynthetic process"/>
    <property type="evidence" value="ECO:0007669"/>
    <property type="project" value="UniProtKB-ARBA"/>
</dbReference>
<keyword evidence="1" id="KW-0378">Hydrolase</keyword>
<protein>
    <recommendedName>
        <fullName evidence="2">Alpha/beta hydrolase fold-3 domain-containing protein</fullName>
    </recommendedName>
</protein>
<dbReference type="GO" id="GO:0016787">
    <property type="term" value="F:hydrolase activity"/>
    <property type="evidence" value="ECO:0007669"/>
    <property type="project" value="UniProtKB-KW"/>
</dbReference>
<proteinExistence type="predicted"/>
<feature type="domain" description="Alpha/beta hydrolase fold-3" evidence="2">
    <location>
        <begin position="42"/>
        <end position="167"/>
    </location>
</feature>
<dbReference type="GeneID" id="81422882"/>
<dbReference type="SUPFAM" id="SSF53474">
    <property type="entry name" value="alpha/beta-Hydrolases"/>
    <property type="match status" value="1"/>
</dbReference>
<gene>
    <name evidence="3" type="ORF">N7482_001581</name>
</gene>
<dbReference type="Proteomes" id="UP001149163">
    <property type="component" value="Unassembled WGS sequence"/>
</dbReference>
<dbReference type="RefSeq" id="XP_056547312.1">
    <property type="nucleotide sequence ID" value="XM_056683706.1"/>
</dbReference>
<sequence>MGLEHQFVTALYSASHQALPCHTVDIWHPLGDPPGADDGLWIIFIHGGAWRDPSITSQFAHTAVSKLCRSGGQAGIAGIASINYRLSPSDRHPAKANDPCRQAKHPDHLVDVVAAIHYLQERFQFGDRYIMIGHSCGAALAFQTLQWQARNPSPGFSEPRAIVGVAGIYDFPLLRSLDPKPPTVQNFLTAAFGPEEQIWLEQSPVNSDYEEIWSSGMAVILARCADDEYVSPQQQVRMNESLATWASNRSERVLKMVMLDGGHDNPWVHGKGLVECVEATLACLASVEK</sequence>
<evidence type="ECO:0000259" key="2">
    <source>
        <dbReference type="Pfam" id="PF07859"/>
    </source>
</evidence>
<evidence type="ECO:0000313" key="4">
    <source>
        <dbReference type="Proteomes" id="UP001149163"/>
    </source>
</evidence>
<evidence type="ECO:0000313" key="3">
    <source>
        <dbReference type="EMBL" id="KAJ5175704.1"/>
    </source>
</evidence>